<evidence type="ECO:0000313" key="1">
    <source>
        <dbReference type="EMBL" id="VFK61034.1"/>
    </source>
</evidence>
<reference evidence="1" key="1">
    <citation type="submission" date="2019-02" db="EMBL/GenBank/DDBJ databases">
        <authorList>
            <person name="Gruber-Vodicka R. H."/>
            <person name="Seah K. B. B."/>
        </authorList>
    </citation>
    <scope>NUCLEOTIDE SEQUENCE</scope>
    <source>
        <strain evidence="1">BECK_BY1</strain>
    </source>
</reference>
<name>A0A451A4S3_9GAMM</name>
<gene>
    <name evidence="1" type="ORF">BECKTUN1418D_GA0071000_11424</name>
</gene>
<evidence type="ECO:0008006" key="2">
    <source>
        <dbReference type="Google" id="ProtNLM"/>
    </source>
</evidence>
<accession>A0A451A4S3</accession>
<dbReference type="EMBL" id="CAADFX010000142">
    <property type="protein sequence ID" value="VFK61034.1"/>
    <property type="molecule type" value="Genomic_DNA"/>
</dbReference>
<proteinExistence type="predicted"/>
<sequence>MTAITFDTLKFVQTLQDADFNEIQAKSLAKAFKDAQYEADVATKSDVDRLNNSIKSNVERLEYSIA</sequence>
<organism evidence="1">
    <name type="scientific">Candidatus Kentrum sp. TUN</name>
    <dbReference type="NCBI Taxonomy" id="2126343"/>
    <lineage>
        <taxon>Bacteria</taxon>
        <taxon>Pseudomonadati</taxon>
        <taxon>Pseudomonadota</taxon>
        <taxon>Gammaproteobacteria</taxon>
        <taxon>Candidatus Kentrum</taxon>
    </lineage>
</organism>
<dbReference type="AlphaFoldDB" id="A0A451A4S3"/>
<protein>
    <recommendedName>
        <fullName evidence="2">DUF1640 domain-containing protein</fullName>
    </recommendedName>
</protein>